<evidence type="ECO:0000256" key="3">
    <source>
        <dbReference type="ARBA" id="ARBA00022692"/>
    </source>
</evidence>
<dbReference type="InterPro" id="IPR028194">
    <property type="entry name" value="CC167"/>
</dbReference>
<reference evidence="10" key="1">
    <citation type="submission" date="2025-08" db="UniProtKB">
        <authorList>
            <consortium name="RefSeq"/>
        </authorList>
    </citation>
    <scope>IDENTIFICATION</scope>
</reference>
<dbReference type="Proteomes" id="UP000694920">
    <property type="component" value="Unplaced"/>
</dbReference>
<evidence type="ECO:0000256" key="7">
    <source>
        <dbReference type="SAM" id="Coils"/>
    </source>
</evidence>
<keyword evidence="6 8" id="KW-0472">Membrane</keyword>
<comment type="subcellular location">
    <subcellularLocation>
        <location evidence="1">Membrane</location>
        <topology evidence="1">Single-pass membrane protein</topology>
    </subcellularLocation>
</comment>
<dbReference type="PANTHER" id="PTHR31759">
    <property type="entry name" value="COILED-COIL DOMAIN-CONTAINING PROTEIN 167"/>
    <property type="match status" value="1"/>
</dbReference>
<evidence type="ECO:0000313" key="9">
    <source>
        <dbReference type="Proteomes" id="UP000694920"/>
    </source>
</evidence>
<keyword evidence="5 7" id="KW-0175">Coiled coil</keyword>
<dbReference type="AlphaFoldDB" id="A0AAJ7FDA3"/>
<evidence type="ECO:0000256" key="8">
    <source>
        <dbReference type="SAM" id="Phobius"/>
    </source>
</evidence>
<feature type="coiled-coil region" evidence="7">
    <location>
        <begin position="35"/>
        <end position="69"/>
    </location>
</feature>
<gene>
    <name evidence="10" type="primary">LOC107263417</name>
</gene>
<sequence length="98" mass="11560">MEKTKTIMTEMQSVEDTLKASLHRVDGIEKKLKTKLLTFENRERLERELEEVKEVLKRNEEQLKSLRHENTRTFMVAAALVFACFLLFGLYSMFFGTI</sequence>
<dbReference type="RefSeq" id="XP_015586096.1">
    <property type="nucleotide sequence ID" value="XM_015730610.2"/>
</dbReference>
<accession>A0AAJ7FDA3</accession>
<evidence type="ECO:0000256" key="4">
    <source>
        <dbReference type="ARBA" id="ARBA00022989"/>
    </source>
</evidence>
<keyword evidence="4 8" id="KW-1133">Transmembrane helix</keyword>
<dbReference type="PANTHER" id="PTHR31759:SF1">
    <property type="entry name" value="COILED-COIL DOMAIN-CONTAINING PROTEIN 167"/>
    <property type="match status" value="1"/>
</dbReference>
<proteinExistence type="predicted"/>
<evidence type="ECO:0000256" key="2">
    <source>
        <dbReference type="ARBA" id="ARBA00022350"/>
    </source>
</evidence>
<dbReference type="Pfam" id="PF15188">
    <property type="entry name" value="CCDC-167"/>
    <property type="match status" value="1"/>
</dbReference>
<name>A0AAJ7FDA3_CEPCN</name>
<protein>
    <recommendedName>
        <fullName evidence="2">Coiled-coil domain-containing protein 167</fullName>
    </recommendedName>
</protein>
<dbReference type="KEGG" id="ccin:107263417"/>
<evidence type="ECO:0000256" key="6">
    <source>
        <dbReference type="ARBA" id="ARBA00023136"/>
    </source>
</evidence>
<keyword evidence="9" id="KW-1185">Reference proteome</keyword>
<organism evidence="9 10">
    <name type="scientific">Cephus cinctus</name>
    <name type="common">Wheat stem sawfly</name>
    <dbReference type="NCBI Taxonomy" id="211228"/>
    <lineage>
        <taxon>Eukaryota</taxon>
        <taxon>Metazoa</taxon>
        <taxon>Ecdysozoa</taxon>
        <taxon>Arthropoda</taxon>
        <taxon>Hexapoda</taxon>
        <taxon>Insecta</taxon>
        <taxon>Pterygota</taxon>
        <taxon>Neoptera</taxon>
        <taxon>Endopterygota</taxon>
        <taxon>Hymenoptera</taxon>
        <taxon>Cephoidea</taxon>
        <taxon>Cephidae</taxon>
        <taxon>Cephus</taxon>
    </lineage>
</organism>
<dbReference type="GeneID" id="107263417"/>
<evidence type="ECO:0000256" key="5">
    <source>
        <dbReference type="ARBA" id="ARBA00023054"/>
    </source>
</evidence>
<feature type="transmembrane region" description="Helical" evidence="8">
    <location>
        <begin position="74"/>
        <end position="94"/>
    </location>
</feature>
<keyword evidence="3 8" id="KW-0812">Transmembrane</keyword>
<evidence type="ECO:0000256" key="1">
    <source>
        <dbReference type="ARBA" id="ARBA00004167"/>
    </source>
</evidence>
<dbReference type="GO" id="GO:0016020">
    <property type="term" value="C:membrane"/>
    <property type="evidence" value="ECO:0007669"/>
    <property type="project" value="UniProtKB-SubCell"/>
</dbReference>
<evidence type="ECO:0000313" key="10">
    <source>
        <dbReference type="RefSeq" id="XP_015586096.1"/>
    </source>
</evidence>